<dbReference type="PROSITE" id="PS51318">
    <property type="entry name" value="TAT"/>
    <property type="match status" value="1"/>
</dbReference>
<dbReference type="AlphaFoldDB" id="A0A447QEV0"/>
<gene>
    <name evidence="2" type="ORF">NCTC9419_00514</name>
</gene>
<sequence>MSKYLQQPLTLSRRRFLTGATALAAAPLLAGLWPKSALAQAISQALPQFTALRQAQKGILTGAHWAPLRPSYRMAKWSASSRSKTIPTRTN</sequence>
<dbReference type="InterPro" id="IPR006311">
    <property type="entry name" value="TAT_signal"/>
</dbReference>
<reference evidence="2 3" key="1">
    <citation type="submission" date="2018-12" db="EMBL/GenBank/DDBJ databases">
        <authorList>
            <consortium name="Pathogen Informatics"/>
        </authorList>
    </citation>
    <scope>NUCLEOTIDE SEQUENCE [LARGE SCALE GENOMIC DNA]</scope>
    <source>
        <strain evidence="2 3">NCTC9419</strain>
    </source>
</reference>
<accession>A0A447QEV0</accession>
<dbReference type="InterPro" id="IPR019546">
    <property type="entry name" value="TAT_signal_bac_arc"/>
</dbReference>
<dbReference type="Proteomes" id="UP000271603">
    <property type="component" value="Chromosome"/>
</dbReference>
<protein>
    <submittedName>
        <fullName evidence="2">Uncharacterized protein</fullName>
    </submittedName>
</protein>
<evidence type="ECO:0000313" key="3">
    <source>
        <dbReference type="Proteomes" id="UP000271603"/>
    </source>
</evidence>
<dbReference type="EMBL" id="LR134155">
    <property type="protein sequence ID" value="VEA68594.1"/>
    <property type="molecule type" value="Genomic_DNA"/>
</dbReference>
<name>A0A447QEV0_SERRU</name>
<evidence type="ECO:0000313" key="2">
    <source>
        <dbReference type="EMBL" id="VEA68594.1"/>
    </source>
</evidence>
<dbReference type="NCBIfam" id="TIGR01409">
    <property type="entry name" value="TAT_signal_seq"/>
    <property type="match status" value="1"/>
</dbReference>
<proteinExistence type="predicted"/>
<organism evidence="2 3">
    <name type="scientific">Serratia rubidaea</name>
    <name type="common">Serratia marinorubra</name>
    <dbReference type="NCBI Taxonomy" id="61652"/>
    <lineage>
        <taxon>Bacteria</taxon>
        <taxon>Pseudomonadati</taxon>
        <taxon>Pseudomonadota</taxon>
        <taxon>Gammaproteobacteria</taxon>
        <taxon>Enterobacterales</taxon>
        <taxon>Yersiniaceae</taxon>
        <taxon>Serratia</taxon>
    </lineage>
</organism>
<keyword evidence="1" id="KW-0732">Signal</keyword>
<evidence type="ECO:0000256" key="1">
    <source>
        <dbReference type="ARBA" id="ARBA00022729"/>
    </source>
</evidence>